<dbReference type="InterPro" id="IPR017927">
    <property type="entry name" value="FAD-bd_FR_type"/>
</dbReference>
<accession>A0A928ZS77</accession>
<feature type="domain" description="FAD-binding FR-type" evidence="12">
    <location>
        <begin position="116"/>
        <end position="226"/>
    </location>
</feature>
<dbReference type="CDD" id="cd00207">
    <property type="entry name" value="fer2"/>
    <property type="match status" value="1"/>
</dbReference>
<name>A0A928ZS77_LEPEC</name>
<evidence type="ECO:0000256" key="4">
    <source>
        <dbReference type="ARBA" id="ARBA00022723"/>
    </source>
</evidence>
<dbReference type="PANTHER" id="PTHR47354">
    <property type="entry name" value="NADH OXIDOREDUCTASE HCR"/>
    <property type="match status" value="1"/>
</dbReference>
<dbReference type="PROSITE" id="PS50006">
    <property type="entry name" value="FHA_DOMAIN"/>
    <property type="match status" value="1"/>
</dbReference>
<feature type="region of interest" description="Disordered" evidence="9">
    <location>
        <begin position="360"/>
        <end position="388"/>
    </location>
</feature>
<dbReference type="GO" id="GO:0051537">
    <property type="term" value="F:2 iron, 2 sulfur cluster binding"/>
    <property type="evidence" value="ECO:0007669"/>
    <property type="project" value="UniProtKB-KW"/>
</dbReference>
<feature type="compositionally biased region" description="Low complexity" evidence="9">
    <location>
        <begin position="367"/>
        <end position="382"/>
    </location>
</feature>
<reference evidence="13" key="1">
    <citation type="submission" date="2020-10" db="EMBL/GenBank/DDBJ databases">
        <authorList>
            <person name="Castelo-Branco R."/>
            <person name="Eusebio N."/>
            <person name="Adriana R."/>
            <person name="Vieira A."/>
            <person name="Brugerolle De Fraissinette N."/>
            <person name="Rezende De Castro R."/>
            <person name="Schneider M.P."/>
            <person name="Vasconcelos V."/>
            <person name="Leao P.N."/>
        </authorList>
    </citation>
    <scope>NUCLEOTIDE SEQUENCE</scope>
    <source>
        <strain evidence="13">LEGE 11479</strain>
    </source>
</reference>
<keyword evidence="4" id="KW-0479">Metal-binding</keyword>
<dbReference type="Gene3D" id="3.40.50.80">
    <property type="entry name" value="Nucleotide-binding domain of ferredoxin-NADP reductase (FNR) module"/>
    <property type="match status" value="1"/>
</dbReference>
<comment type="cofactor">
    <cofactor evidence="1">
        <name>FAD</name>
        <dbReference type="ChEBI" id="CHEBI:57692"/>
    </cofactor>
</comment>
<keyword evidence="2" id="KW-0285">Flavoprotein</keyword>
<dbReference type="SUPFAM" id="SSF63380">
    <property type="entry name" value="Riboflavin synthase domain-like"/>
    <property type="match status" value="1"/>
</dbReference>
<dbReference type="InterPro" id="IPR039261">
    <property type="entry name" value="FNR_nucleotide-bd"/>
</dbReference>
<dbReference type="SMART" id="SM00240">
    <property type="entry name" value="FHA"/>
    <property type="match status" value="1"/>
</dbReference>
<dbReference type="Pfam" id="PF00175">
    <property type="entry name" value="NAD_binding_1"/>
    <property type="match status" value="1"/>
</dbReference>
<evidence type="ECO:0000256" key="6">
    <source>
        <dbReference type="ARBA" id="ARBA00023002"/>
    </source>
</evidence>
<keyword evidence="3" id="KW-0001">2Fe-2S</keyword>
<evidence type="ECO:0000256" key="7">
    <source>
        <dbReference type="ARBA" id="ARBA00023004"/>
    </source>
</evidence>
<dbReference type="InterPro" id="IPR012675">
    <property type="entry name" value="Beta-grasp_dom_sf"/>
</dbReference>
<dbReference type="GO" id="GO:0016491">
    <property type="term" value="F:oxidoreductase activity"/>
    <property type="evidence" value="ECO:0007669"/>
    <property type="project" value="UniProtKB-KW"/>
</dbReference>
<keyword evidence="7" id="KW-0408">Iron</keyword>
<feature type="domain" description="2Fe-2S ferredoxin-type" evidence="11">
    <location>
        <begin position="395"/>
        <end position="481"/>
    </location>
</feature>
<dbReference type="Gene3D" id="2.40.30.10">
    <property type="entry name" value="Translation factors"/>
    <property type="match status" value="1"/>
</dbReference>
<dbReference type="InterPro" id="IPR001041">
    <property type="entry name" value="2Fe-2S_ferredoxin-type"/>
</dbReference>
<dbReference type="SUPFAM" id="SSF52343">
    <property type="entry name" value="Ferredoxin reductase-like, C-terminal NADP-linked domain"/>
    <property type="match status" value="1"/>
</dbReference>
<dbReference type="InterPro" id="IPR000253">
    <property type="entry name" value="FHA_dom"/>
</dbReference>
<evidence type="ECO:0000256" key="9">
    <source>
        <dbReference type="SAM" id="MobiDB-lite"/>
    </source>
</evidence>
<dbReference type="SUPFAM" id="SSF49879">
    <property type="entry name" value="SMAD/FHA domain"/>
    <property type="match status" value="1"/>
</dbReference>
<dbReference type="Pfam" id="PF00498">
    <property type="entry name" value="FHA"/>
    <property type="match status" value="1"/>
</dbReference>
<proteinExistence type="predicted"/>
<dbReference type="InterPro" id="IPR008333">
    <property type="entry name" value="Cbr1-like_FAD-bd_dom"/>
</dbReference>
<dbReference type="AlphaFoldDB" id="A0A928ZS77"/>
<dbReference type="InterPro" id="IPR050415">
    <property type="entry name" value="MRET"/>
</dbReference>
<dbReference type="PROSITE" id="PS00197">
    <property type="entry name" value="2FE2S_FER_1"/>
    <property type="match status" value="1"/>
</dbReference>
<sequence length="481" mass="52290">MLKLKVINQSTNDFFESCLQPQNRTLDCLIGRHPSCDLVLDGPTVSRVHGRILFQGQQCYFSDLGSTDGSRLNNETVAVTQPYALATDDVIRLGEFALLVEAIERPAAAAAAQAAVDNRTVRCVQIIQETADVKTFRFRAEPASLFDYKPGQFVTLKLNIDGQPVNRSYSISSTPSRPHMLEITVKRVPPAQAGMPPGLVSNWLHDHLTVGQTLDIQGPFGHFNCIDHPADNYLLVSAGSGITPMMSMAQWLCDIGSPAKIVFIHSARTPEDIICRQRLELLASQNPNLQLAWTLTRPTTGAAWTGYRGRLGETLLKAIVPDYEQFTTFVCGPQGFMGSTKALFEEMGFPMENYFEESFGAPKAPRKSSSNNNSRPQPNAQPVGGVPDTQASAIAPVVVFANSQKEVSCDDEDCLLDVAEQAGIELTSGCRMGSCGVCKHQLLEGQVDYDDEPGGLSDSDRKDGQVLVCVARPVGRVVLSA</sequence>
<dbReference type="PROSITE" id="PS51085">
    <property type="entry name" value="2FE2S_FER_2"/>
    <property type="match status" value="1"/>
</dbReference>
<dbReference type="InterPro" id="IPR001433">
    <property type="entry name" value="OxRdtase_FAD/NAD-bd"/>
</dbReference>
<keyword evidence="5" id="KW-0274">FAD</keyword>
<dbReference type="Gene3D" id="3.10.20.30">
    <property type="match status" value="1"/>
</dbReference>
<evidence type="ECO:0000259" key="10">
    <source>
        <dbReference type="PROSITE" id="PS50006"/>
    </source>
</evidence>
<dbReference type="RefSeq" id="WP_193990973.1">
    <property type="nucleotide sequence ID" value="NZ_JADEXP010000017.1"/>
</dbReference>
<evidence type="ECO:0000313" key="14">
    <source>
        <dbReference type="Proteomes" id="UP000615026"/>
    </source>
</evidence>
<dbReference type="InterPro" id="IPR008984">
    <property type="entry name" value="SMAD_FHA_dom_sf"/>
</dbReference>
<evidence type="ECO:0000256" key="3">
    <source>
        <dbReference type="ARBA" id="ARBA00022714"/>
    </source>
</evidence>
<dbReference type="PANTHER" id="PTHR47354:SF6">
    <property type="entry name" value="NADH OXIDOREDUCTASE HCR"/>
    <property type="match status" value="1"/>
</dbReference>
<gene>
    <name evidence="13" type="ORF">IQ260_03725</name>
</gene>
<keyword evidence="6" id="KW-0560">Oxidoreductase</keyword>
<dbReference type="InterPro" id="IPR006058">
    <property type="entry name" value="2Fe2S_fd_BS"/>
</dbReference>
<evidence type="ECO:0000256" key="2">
    <source>
        <dbReference type="ARBA" id="ARBA00022630"/>
    </source>
</evidence>
<dbReference type="Gene3D" id="2.60.200.20">
    <property type="match status" value="1"/>
</dbReference>
<dbReference type="Proteomes" id="UP000615026">
    <property type="component" value="Unassembled WGS sequence"/>
</dbReference>
<evidence type="ECO:0000256" key="1">
    <source>
        <dbReference type="ARBA" id="ARBA00001974"/>
    </source>
</evidence>
<dbReference type="PRINTS" id="PR00406">
    <property type="entry name" value="CYTB5RDTASE"/>
</dbReference>
<dbReference type="InterPro" id="IPR036010">
    <property type="entry name" value="2Fe-2S_ferredoxin-like_sf"/>
</dbReference>
<evidence type="ECO:0000259" key="12">
    <source>
        <dbReference type="PROSITE" id="PS51384"/>
    </source>
</evidence>
<evidence type="ECO:0000313" key="13">
    <source>
        <dbReference type="EMBL" id="MBE9065757.1"/>
    </source>
</evidence>
<keyword evidence="8" id="KW-0411">Iron-sulfur</keyword>
<comment type="caution">
    <text evidence="13">The sequence shown here is derived from an EMBL/GenBank/DDBJ whole genome shotgun (WGS) entry which is preliminary data.</text>
</comment>
<dbReference type="CDD" id="cd00060">
    <property type="entry name" value="FHA"/>
    <property type="match status" value="1"/>
</dbReference>
<dbReference type="CDD" id="cd06215">
    <property type="entry name" value="FNR_iron_sulfur_binding_1"/>
    <property type="match status" value="1"/>
</dbReference>
<dbReference type="EMBL" id="JADEXP010000017">
    <property type="protein sequence ID" value="MBE9065757.1"/>
    <property type="molecule type" value="Genomic_DNA"/>
</dbReference>
<dbReference type="Pfam" id="PF00111">
    <property type="entry name" value="Fer2"/>
    <property type="match status" value="1"/>
</dbReference>
<feature type="domain" description="FHA" evidence="10">
    <location>
        <begin position="28"/>
        <end position="77"/>
    </location>
</feature>
<dbReference type="PROSITE" id="PS51384">
    <property type="entry name" value="FAD_FR"/>
    <property type="match status" value="1"/>
</dbReference>
<keyword evidence="14" id="KW-1185">Reference proteome</keyword>
<evidence type="ECO:0000256" key="8">
    <source>
        <dbReference type="ARBA" id="ARBA00023014"/>
    </source>
</evidence>
<dbReference type="Pfam" id="PF00970">
    <property type="entry name" value="FAD_binding_6"/>
    <property type="match status" value="1"/>
</dbReference>
<evidence type="ECO:0000256" key="5">
    <source>
        <dbReference type="ARBA" id="ARBA00022827"/>
    </source>
</evidence>
<evidence type="ECO:0000259" key="11">
    <source>
        <dbReference type="PROSITE" id="PS51085"/>
    </source>
</evidence>
<protein>
    <submittedName>
        <fullName evidence="13">FHA domain-containing protein</fullName>
    </submittedName>
</protein>
<dbReference type="SUPFAM" id="SSF54292">
    <property type="entry name" value="2Fe-2S ferredoxin-like"/>
    <property type="match status" value="1"/>
</dbReference>
<dbReference type="GO" id="GO:0046872">
    <property type="term" value="F:metal ion binding"/>
    <property type="evidence" value="ECO:0007669"/>
    <property type="project" value="UniProtKB-KW"/>
</dbReference>
<dbReference type="InterPro" id="IPR017938">
    <property type="entry name" value="Riboflavin_synthase-like_b-brl"/>
</dbReference>
<organism evidence="13 14">
    <name type="scientific">Leptolyngbya cf. ectocarpi LEGE 11479</name>
    <dbReference type="NCBI Taxonomy" id="1828722"/>
    <lineage>
        <taxon>Bacteria</taxon>
        <taxon>Bacillati</taxon>
        <taxon>Cyanobacteriota</taxon>
        <taxon>Cyanophyceae</taxon>
        <taxon>Leptolyngbyales</taxon>
        <taxon>Leptolyngbyaceae</taxon>
        <taxon>Leptolyngbya group</taxon>
        <taxon>Leptolyngbya</taxon>
    </lineage>
</organism>